<dbReference type="RefSeq" id="WP_339981942.1">
    <property type="nucleotide sequence ID" value="NZ_JAQPZS010000022.1"/>
</dbReference>
<proteinExistence type="predicted"/>
<keyword evidence="4" id="KW-1185">Reference proteome</keyword>
<dbReference type="EMBL" id="JAQPZS010000022">
    <property type="protein sequence ID" value="MEJ6497987.1"/>
    <property type="molecule type" value="Genomic_DNA"/>
</dbReference>
<sequence>MKLLLIPFTILIKLFFKVQKKYLIVQSENAARLMRDDAKKCNVDLDSSNSPELVNQIIDDNKYLIAQTRYCFGNCHDWEKENLTFQGLFIDTIKNYARYCGNLPASEGYHHAKEFGLIEHSLQVADLALRQAKSQFLPQEFPLDIERQRTKRYQYAAWLCGLVHDAGKMQTDMDIYDKSNPNNIWIPIIEDLVSWKEKYKITKVGIRWRKDRIHKGHEVSPQPIFQQILTPDAKRYIGTCPGNLLEDISTTLANYQGIDGYLQRAVRSADYVSTAKDIQTTWDNDLGARKSALHEKILKLMQDKAKVWLTEGKAIAIDNEIYLRWPECFNELAKEMHQSDPTVPNNPSLLREKMMDRGILRKQEKTDYALFFETVTNLSEGIDLLISKNLKGGIGVIRLEWPLFLLKGEVIPPNRYGLLKLDMGLNAVIYSSEGYRYISEENVIAHEAAAHLKANSDSLEMKVEHSAIKSPQKNSKPNTSKAKGEATAEEPIKPNSPSEKAKTAQKDSQNKDKPKKDSQNKDKPKKEKPKNTNGELFAPTNQQSAKVPEKQNNETTLKKAAPKPKSGIKVTSTTKAIEFIKTLEPILIDGQNYYLVDDKWKDNLDDNLENELEKAGLIERKPPALIRYFIINKRKYVKAKSLEPSQNQKAEKKPKSNENQDSSDVTAADNTSQKAKLDIESLLAIGLTPKTAELLFGNIIHEKVELIDGFLIAPIRDKKTLVNAVTNSKASETNILSSSIVQDKNDIHIKVKHDAGT</sequence>
<dbReference type="NCBIfam" id="NF041494">
    <property type="entry name" value="MobH"/>
    <property type="match status" value="1"/>
</dbReference>
<name>A0ABU8SY82_9GAMM</name>
<evidence type="ECO:0000259" key="2">
    <source>
        <dbReference type="Pfam" id="PF07514"/>
    </source>
</evidence>
<protein>
    <submittedName>
        <fullName evidence="3">MobH family relaxase</fullName>
    </submittedName>
</protein>
<accession>A0ABU8SY82</accession>
<feature type="compositionally biased region" description="Basic and acidic residues" evidence="1">
    <location>
        <begin position="499"/>
        <end position="525"/>
    </location>
</feature>
<evidence type="ECO:0000313" key="4">
    <source>
        <dbReference type="Proteomes" id="UP001377972"/>
    </source>
</evidence>
<dbReference type="InterPro" id="IPR011119">
    <property type="entry name" value="Unchr_helicase_relaxase_TraI"/>
</dbReference>
<feature type="compositionally biased region" description="Basic and acidic residues" evidence="1">
    <location>
        <begin position="482"/>
        <end position="492"/>
    </location>
</feature>
<reference evidence="3 4" key="1">
    <citation type="submission" date="2023-01" db="EMBL/GenBank/DDBJ databases">
        <title>Trichodesmium-associated heterotrophic epibiont bacteria.</title>
        <authorList>
            <person name="Cleveland C.S."/>
            <person name="Webb E.A."/>
        </authorList>
    </citation>
    <scope>NUCLEOTIDE SEQUENCE [LARGE SCALE GENOMIC DNA]</scope>
    <source>
        <strain evidence="3 4">USCH2</strain>
    </source>
</reference>
<feature type="region of interest" description="Disordered" evidence="1">
    <location>
        <begin position="641"/>
        <end position="670"/>
    </location>
</feature>
<feature type="compositionally biased region" description="Polar residues" evidence="1">
    <location>
        <begin position="659"/>
        <end position="670"/>
    </location>
</feature>
<comment type="caution">
    <text evidence="3">The sequence shown here is derived from an EMBL/GenBank/DDBJ whole genome shotgun (WGS) entry which is preliminary data.</text>
</comment>
<feature type="region of interest" description="Disordered" evidence="1">
    <location>
        <begin position="461"/>
        <end position="570"/>
    </location>
</feature>
<evidence type="ECO:0000256" key="1">
    <source>
        <dbReference type="SAM" id="MobiDB-lite"/>
    </source>
</evidence>
<dbReference type="Proteomes" id="UP001377972">
    <property type="component" value="Unassembled WGS sequence"/>
</dbReference>
<feature type="compositionally biased region" description="Polar residues" evidence="1">
    <location>
        <begin position="469"/>
        <end position="481"/>
    </location>
</feature>
<feature type="compositionally biased region" description="Basic and acidic residues" evidence="1">
    <location>
        <begin position="649"/>
        <end position="658"/>
    </location>
</feature>
<feature type="domain" description="Uncharacterised" evidence="2">
    <location>
        <begin position="85"/>
        <end position="363"/>
    </location>
</feature>
<organism evidence="3 4">
    <name type="scientific">Pseudoalteromonas lipolytica</name>
    <dbReference type="NCBI Taxonomy" id="570156"/>
    <lineage>
        <taxon>Bacteria</taxon>
        <taxon>Pseudomonadati</taxon>
        <taxon>Pseudomonadota</taxon>
        <taxon>Gammaproteobacteria</taxon>
        <taxon>Alteromonadales</taxon>
        <taxon>Pseudoalteromonadaceae</taxon>
        <taxon>Pseudoalteromonas</taxon>
    </lineage>
</organism>
<gene>
    <name evidence="3" type="primary">mobH</name>
    <name evidence="3" type="ORF">PQI24_18245</name>
</gene>
<dbReference type="Pfam" id="PF07514">
    <property type="entry name" value="TraI_2"/>
    <property type="match status" value="1"/>
</dbReference>
<evidence type="ECO:0000313" key="3">
    <source>
        <dbReference type="EMBL" id="MEJ6497987.1"/>
    </source>
</evidence>
<dbReference type="Gene3D" id="1.10.3210.40">
    <property type="match status" value="1"/>
</dbReference>